<organism evidence="3 4">
    <name type="scientific">Lithospermum erythrorhizon</name>
    <name type="common">Purple gromwell</name>
    <name type="synonym">Lithospermum officinale var. erythrorhizon</name>
    <dbReference type="NCBI Taxonomy" id="34254"/>
    <lineage>
        <taxon>Eukaryota</taxon>
        <taxon>Viridiplantae</taxon>
        <taxon>Streptophyta</taxon>
        <taxon>Embryophyta</taxon>
        <taxon>Tracheophyta</taxon>
        <taxon>Spermatophyta</taxon>
        <taxon>Magnoliopsida</taxon>
        <taxon>eudicotyledons</taxon>
        <taxon>Gunneridae</taxon>
        <taxon>Pentapetalae</taxon>
        <taxon>asterids</taxon>
        <taxon>lamiids</taxon>
        <taxon>Boraginales</taxon>
        <taxon>Boraginaceae</taxon>
        <taxon>Boraginoideae</taxon>
        <taxon>Lithospermeae</taxon>
        <taxon>Lithospermum</taxon>
    </lineage>
</organism>
<keyword evidence="2" id="KW-0833">Ubl conjugation pathway</keyword>
<proteinExistence type="predicted"/>
<dbReference type="PANTHER" id="PTHR46116:SF19">
    <property type="entry name" value="UBIQUITIN-CONJUGATING ENZYME FAMILY PROTEIN"/>
    <property type="match status" value="1"/>
</dbReference>
<dbReference type="Gene3D" id="3.10.110.10">
    <property type="entry name" value="Ubiquitin Conjugating Enzyme"/>
    <property type="match status" value="1"/>
</dbReference>
<sequence length="238" mass="26721">MYHAHGFHLNPNLYHCGHVCLSLINSWRGEKGGKWMQNKSTILQLLVSLQGLVLNDIPYFNEAGYEVAPDKMTPVKLQKSIDYNEKSFFLSCKTMLCKMRNPPKHFESFVTGHFQRRAKYILASIEAYESGLCLVGDYKEDGPSSSKPYLVSAKFKTNINKIYQDLKVAFDKIEKSAEITSNSESANNVSQSNVAATQSVAKIASELQKPKAIAKKQKGSKRKGVWKKFASVLASIFK</sequence>
<keyword evidence="1" id="KW-0808">Transferase</keyword>
<protein>
    <submittedName>
        <fullName evidence="3">Ubiquitin-protein ligase</fullName>
    </submittedName>
</protein>
<dbReference type="GO" id="GO:0016874">
    <property type="term" value="F:ligase activity"/>
    <property type="evidence" value="ECO:0007669"/>
    <property type="project" value="UniProtKB-KW"/>
</dbReference>
<reference evidence="3 4" key="1">
    <citation type="submission" date="2024-01" db="EMBL/GenBank/DDBJ databases">
        <title>The complete chloroplast genome sequence of Lithospermum erythrorhizon: insights into the phylogenetic relationship among Boraginaceae species and the maternal lineages of purple gromwells.</title>
        <authorList>
            <person name="Okada T."/>
            <person name="Watanabe K."/>
        </authorList>
    </citation>
    <scope>NUCLEOTIDE SEQUENCE [LARGE SCALE GENOMIC DNA]</scope>
</reference>
<evidence type="ECO:0000313" key="3">
    <source>
        <dbReference type="EMBL" id="GAA0162821.1"/>
    </source>
</evidence>
<evidence type="ECO:0000256" key="2">
    <source>
        <dbReference type="ARBA" id="ARBA00022786"/>
    </source>
</evidence>
<gene>
    <name evidence="3" type="ORF">LIER_39480</name>
</gene>
<keyword evidence="3" id="KW-0436">Ligase</keyword>
<evidence type="ECO:0000313" key="4">
    <source>
        <dbReference type="Proteomes" id="UP001454036"/>
    </source>
</evidence>
<dbReference type="InterPro" id="IPR016135">
    <property type="entry name" value="UBQ-conjugating_enzyme/RWD"/>
</dbReference>
<name>A0AAV3QI28_LITER</name>
<dbReference type="GO" id="GO:0061631">
    <property type="term" value="F:ubiquitin conjugating enzyme activity"/>
    <property type="evidence" value="ECO:0007669"/>
    <property type="project" value="TreeGrafter"/>
</dbReference>
<dbReference type="PANTHER" id="PTHR46116">
    <property type="entry name" value="(E3-INDEPENDENT) E2 UBIQUITIN-CONJUGATING ENZYME"/>
    <property type="match status" value="1"/>
</dbReference>
<dbReference type="EMBL" id="BAABME010021253">
    <property type="protein sequence ID" value="GAA0162821.1"/>
    <property type="molecule type" value="Genomic_DNA"/>
</dbReference>
<comment type="caution">
    <text evidence="3">The sequence shown here is derived from an EMBL/GenBank/DDBJ whole genome shotgun (WGS) entry which is preliminary data.</text>
</comment>
<evidence type="ECO:0000256" key="1">
    <source>
        <dbReference type="ARBA" id="ARBA00022679"/>
    </source>
</evidence>
<dbReference type="AlphaFoldDB" id="A0AAV3QI28"/>
<dbReference type="SUPFAM" id="SSF54495">
    <property type="entry name" value="UBC-like"/>
    <property type="match status" value="1"/>
</dbReference>
<keyword evidence="4" id="KW-1185">Reference proteome</keyword>
<accession>A0AAV3QI28</accession>
<dbReference type="Proteomes" id="UP001454036">
    <property type="component" value="Unassembled WGS sequence"/>
</dbReference>